<reference evidence="9" key="1">
    <citation type="submission" date="2025-08" db="UniProtKB">
        <authorList>
            <consortium name="Ensembl"/>
        </authorList>
    </citation>
    <scope>IDENTIFICATION</scope>
</reference>
<keyword evidence="10" id="KW-1185">Reference proteome</keyword>
<feature type="repeat" description="ANK" evidence="5">
    <location>
        <begin position="75"/>
        <end position="107"/>
    </location>
</feature>
<feature type="compositionally biased region" description="Basic and acidic residues" evidence="6">
    <location>
        <begin position="598"/>
        <end position="613"/>
    </location>
</feature>
<dbReference type="Pfam" id="PF12796">
    <property type="entry name" value="Ank_2"/>
    <property type="match status" value="3"/>
</dbReference>
<dbReference type="SMART" id="SM00462">
    <property type="entry name" value="PTB"/>
    <property type="match status" value="1"/>
</dbReference>
<feature type="repeat" description="ANK" evidence="5">
    <location>
        <begin position="177"/>
        <end position="209"/>
    </location>
</feature>
<proteinExistence type="predicted"/>
<feature type="compositionally biased region" description="Basic and acidic residues" evidence="6">
    <location>
        <begin position="450"/>
        <end position="461"/>
    </location>
</feature>
<dbReference type="InterPro" id="IPR011993">
    <property type="entry name" value="PH-like_dom_sf"/>
</dbReference>
<feature type="compositionally biased region" description="Polar residues" evidence="6">
    <location>
        <begin position="1115"/>
        <end position="1125"/>
    </location>
</feature>
<dbReference type="InterPro" id="IPR013761">
    <property type="entry name" value="SAM/pointed_sf"/>
</dbReference>
<dbReference type="PROSITE" id="PS50105">
    <property type="entry name" value="SAM_DOMAIN"/>
    <property type="match status" value="2"/>
</dbReference>
<dbReference type="CDD" id="cd01274">
    <property type="entry name" value="PTB_Anks"/>
    <property type="match status" value="1"/>
</dbReference>
<reference evidence="9" key="2">
    <citation type="submission" date="2025-09" db="UniProtKB">
        <authorList>
            <consortium name="Ensembl"/>
        </authorList>
    </citation>
    <scope>IDENTIFICATION</scope>
</reference>
<feature type="region of interest" description="Disordered" evidence="6">
    <location>
        <begin position="1064"/>
        <end position="1125"/>
    </location>
</feature>
<dbReference type="InterPro" id="IPR006020">
    <property type="entry name" value="PTB/PI_dom"/>
</dbReference>
<sequence>MGKEQELLEAARTGNLPAVEKLLSGKRLSSGFGSGGGGGGGSGGGGGGGGGGVGHPLSSLLSIWRGPNVNCVDSTGYTPLHHAALNGHKDVVEVLLRNDALTNVADCKGCYPLHLAAWKGDADIVKLLIHQGPSHTKVNEQNNDNETALHCAAQYGHTEVVKVLLEELTDPTMRNNKFETPLDLAALYGRLEVVKMLLNAHPNLLSCNTKKHTPLHLAARNGHKTVVHVLLDAGMDSNYQTEKGSALHEAALFGKTDVVQILLAAGIDVNIKDNRGLTALDIVRELPSQKSQHIAALIEDYTTGKKSAKAAEKTAQAPLAPSTDPACWIPQGDVEKAVTELIIDFDVNPEEESPYEALYNATSCHSLDSLASGRSSDRESVNKEVEAAGLKAAGVRPRERPPPPAKPPPDEEEEQHTEKMGHGASCEVCRSRGSGAEEEEHPYELLLTAETKKPVAVDRRTKDHRRSSGGRSQDSADIQDIQVPEQFSGLLHGSSPICEISEDPFRLVPSTEKGGVEAASHPPAMQLEDADLPASASAPTGSPEQNQKAIYATVQHTHVNRADPETVGTPHVLQHPGGAEDEGDRGGAVGRAHPGSKPKAELKLSRSLSKSDSDLLTCSPTEDDAMGSRSESLSNCSTGKKRLEKSPSFASEWDEIEKIMSSIGEGIDFSQEQQRISGSRMLEQSVGEWLESIGLQQYESKLLLNGFDDVRFLGCNVMEDQDLRDIGIGDPQHRRKLLQAARSLPKLKPLGCDGNSQPSVPAWLDSLGLQDYIQSFLSSGYSSIDTVKNLWELEIVNVLKVNLLGHRKRIIASLADRPYEEPPAKPPRFSQLRCQDLMSQTSSPLSQNDSCTGRSADVLLPSGDSGKRQHEPWHGPAVASHLRSFPFQEDRRESKLTLRPPSLAAPYAPVQNWQHQPEKLIFESCGYEANYLGSMLIKDLRGTESTQDACAKMRKSTEHMKKIPTIILSITYKGVKFIDASNKNVIAEHEIRNISCAAQDPEDLCTFAYITKDLQTSHHYCHVFSTVDVNLTYEIILTLGQAFEVAYQLALQAQRAKPLGAAAGETIETKSSKPVPKPRAGMRKSALEPPEVDQDSQSHASVSWVVDPKQDSKRTLSTKYETTIF</sequence>
<dbReference type="GO" id="GO:0048013">
    <property type="term" value="P:ephrin receptor signaling pathway"/>
    <property type="evidence" value="ECO:0007669"/>
    <property type="project" value="TreeGrafter"/>
</dbReference>
<feature type="domain" description="SAM" evidence="8">
    <location>
        <begin position="755"/>
        <end position="814"/>
    </location>
</feature>
<dbReference type="SMART" id="SM00248">
    <property type="entry name" value="ANK"/>
    <property type="match status" value="6"/>
</dbReference>
<dbReference type="PANTHER" id="PTHR24174:SF4">
    <property type="entry name" value="ANKYRIN REPEAT AND SAM DOMAIN-CONTAINING PROTEIN 1A"/>
    <property type="match status" value="1"/>
</dbReference>
<dbReference type="PANTHER" id="PTHR24174">
    <property type="entry name" value="ANKYRIN REPEAT AND STERILE ALPHA MOTIF DOMAIN-CONTAINING PROTEIN 1"/>
    <property type="match status" value="1"/>
</dbReference>
<dbReference type="Ensembl" id="ENSPCLT00000027886.1">
    <property type="protein sequence ID" value="ENSPCLP00000020267.1"/>
    <property type="gene ID" value="ENSPCLG00000017410.1"/>
</dbReference>
<feature type="compositionally biased region" description="Polar residues" evidence="6">
    <location>
        <begin position="629"/>
        <end position="638"/>
    </location>
</feature>
<dbReference type="InterPro" id="IPR041880">
    <property type="entry name" value="SAM_ANKS1_repeat1"/>
</dbReference>
<dbReference type="FunFam" id="1.25.40.20:FF:000099">
    <property type="entry name" value="ankyrin repeat and sterile alpha motif domain-containing protein 1B isoform X5"/>
    <property type="match status" value="1"/>
</dbReference>
<feature type="region of interest" description="Disordered" evidence="6">
    <location>
        <begin position="508"/>
        <end position="641"/>
    </location>
</feature>
<feature type="repeat" description="ANK" evidence="5">
    <location>
        <begin position="242"/>
        <end position="274"/>
    </location>
</feature>
<feature type="domain" description="SAM" evidence="8">
    <location>
        <begin position="684"/>
        <end position="747"/>
    </location>
</feature>
<dbReference type="AlphaFoldDB" id="A0A669QHC2"/>
<dbReference type="PRINTS" id="PR01415">
    <property type="entry name" value="ANKYRIN"/>
</dbReference>
<feature type="repeat" description="ANK" evidence="5">
    <location>
        <begin position="108"/>
        <end position="140"/>
    </location>
</feature>
<feature type="compositionally biased region" description="Basic and acidic residues" evidence="6">
    <location>
        <begin position="375"/>
        <end position="386"/>
    </location>
</feature>
<evidence type="ECO:0000256" key="3">
    <source>
        <dbReference type="ARBA" id="ARBA00022737"/>
    </source>
</evidence>
<dbReference type="Gene3D" id="1.10.150.50">
    <property type="entry name" value="Transcription Factor, Ets-1"/>
    <property type="match status" value="2"/>
</dbReference>
<keyword evidence="3" id="KW-0677">Repeat</keyword>
<dbReference type="Gene3D" id="2.30.29.30">
    <property type="entry name" value="Pleckstrin-homology domain (PH domain)/Phosphotyrosine-binding domain (PTB)"/>
    <property type="match status" value="1"/>
</dbReference>
<dbReference type="SUPFAM" id="SSF48403">
    <property type="entry name" value="Ankyrin repeat"/>
    <property type="match status" value="1"/>
</dbReference>
<evidence type="ECO:0000313" key="9">
    <source>
        <dbReference type="Ensembl" id="ENSPCLP00000020267.1"/>
    </source>
</evidence>
<dbReference type="InterPro" id="IPR002110">
    <property type="entry name" value="Ankyrin_rpt"/>
</dbReference>
<dbReference type="CDD" id="cd09500">
    <property type="entry name" value="SAM_AIDA1AB-like_repeat2"/>
    <property type="match status" value="1"/>
</dbReference>
<evidence type="ECO:0000313" key="10">
    <source>
        <dbReference type="Proteomes" id="UP000472261"/>
    </source>
</evidence>
<dbReference type="Pfam" id="PF00640">
    <property type="entry name" value="PID"/>
    <property type="match status" value="1"/>
</dbReference>
<dbReference type="CDD" id="cd09499">
    <property type="entry name" value="SAM_AIDA1AB-like_repeat1"/>
    <property type="match status" value="1"/>
</dbReference>
<dbReference type="GO" id="GO:0005829">
    <property type="term" value="C:cytosol"/>
    <property type="evidence" value="ECO:0007669"/>
    <property type="project" value="TreeGrafter"/>
</dbReference>
<feature type="repeat" description="ANK" evidence="5">
    <location>
        <begin position="210"/>
        <end position="242"/>
    </location>
</feature>
<dbReference type="InterPro" id="IPR036770">
    <property type="entry name" value="Ankyrin_rpt-contain_sf"/>
</dbReference>
<evidence type="ECO:0000259" key="7">
    <source>
        <dbReference type="PROSITE" id="PS01179"/>
    </source>
</evidence>
<comment type="subcellular location">
    <subcellularLocation>
        <location evidence="1">Cytoplasm</location>
    </subcellularLocation>
</comment>
<dbReference type="PROSITE" id="PS01179">
    <property type="entry name" value="PID"/>
    <property type="match status" value="1"/>
</dbReference>
<feature type="compositionally biased region" description="Polar residues" evidence="6">
    <location>
        <begin position="537"/>
        <end position="548"/>
    </location>
</feature>
<dbReference type="SMART" id="SM00454">
    <property type="entry name" value="SAM"/>
    <property type="match status" value="2"/>
</dbReference>
<dbReference type="InterPro" id="IPR033635">
    <property type="entry name" value="ANKS1/Caskin"/>
</dbReference>
<evidence type="ECO:0000256" key="1">
    <source>
        <dbReference type="ARBA" id="ARBA00004496"/>
    </source>
</evidence>
<evidence type="ECO:0000256" key="5">
    <source>
        <dbReference type="PROSITE-ProRule" id="PRU00023"/>
    </source>
</evidence>
<dbReference type="Pfam" id="PF00536">
    <property type="entry name" value="SAM_1"/>
    <property type="match status" value="2"/>
</dbReference>
<feature type="repeat" description="ANK" evidence="5">
    <location>
        <begin position="144"/>
        <end position="176"/>
    </location>
</feature>
<keyword evidence="2" id="KW-0963">Cytoplasm</keyword>
<dbReference type="InterPro" id="IPR001660">
    <property type="entry name" value="SAM"/>
</dbReference>
<dbReference type="Gene3D" id="1.25.40.20">
    <property type="entry name" value="Ankyrin repeat-containing domain"/>
    <property type="match status" value="2"/>
</dbReference>
<keyword evidence="4 5" id="KW-0040">ANK repeat</keyword>
<evidence type="ECO:0000259" key="8">
    <source>
        <dbReference type="PROSITE" id="PS50105"/>
    </source>
</evidence>
<feature type="domain" description="PID" evidence="7">
    <location>
        <begin position="927"/>
        <end position="1058"/>
    </location>
</feature>
<organism evidence="9 10">
    <name type="scientific">Phasianus colchicus</name>
    <name type="common">Common pheasant</name>
    <dbReference type="NCBI Taxonomy" id="9054"/>
    <lineage>
        <taxon>Eukaryota</taxon>
        <taxon>Metazoa</taxon>
        <taxon>Chordata</taxon>
        <taxon>Craniata</taxon>
        <taxon>Vertebrata</taxon>
        <taxon>Euteleostomi</taxon>
        <taxon>Archelosauria</taxon>
        <taxon>Archosauria</taxon>
        <taxon>Dinosauria</taxon>
        <taxon>Saurischia</taxon>
        <taxon>Theropoda</taxon>
        <taxon>Coelurosauria</taxon>
        <taxon>Aves</taxon>
        <taxon>Neognathae</taxon>
        <taxon>Galloanserae</taxon>
        <taxon>Galliformes</taxon>
        <taxon>Phasianidae</taxon>
        <taxon>Phasianinae</taxon>
        <taxon>Phasianus</taxon>
    </lineage>
</organism>
<accession>A0A669QHC2</accession>
<dbReference type="Proteomes" id="UP000472261">
    <property type="component" value="Unplaced"/>
</dbReference>
<evidence type="ECO:0000256" key="6">
    <source>
        <dbReference type="SAM" id="MobiDB-lite"/>
    </source>
</evidence>
<evidence type="ECO:0000256" key="2">
    <source>
        <dbReference type="ARBA" id="ARBA00022490"/>
    </source>
</evidence>
<feature type="region of interest" description="Disordered" evidence="6">
    <location>
        <begin position="369"/>
        <end position="480"/>
    </location>
</feature>
<evidence type="ECO:0000256" key="4">
    <source>
        <dbReference type="ARBA" id="ARBA00023043"/>
    </source>
</evidence>
<dbReference type="GO" id="GO:0046875">
    <property type="term" value="F:ephrin receptor binding"/>
    <property type="evidence" value="ECO:0007669"/>
    <property type="project" value="TreeGrafter"/>
</dbReference>
<protein>
    <submittedName>
        <fullName evidence="9">Ankyrin repeat and sterile alpha motif domain containing 1A</fullName>
    </submittedName>
</protein>
<dbReference type="PROSITE" id="PS50088">
    <property type="entry name" value="ANK_REPEAT"/>
    <property type="match status" value="6"/>
</dbReference>
<dbReference type="SUPFAM" id="SSF47769">
    <property type="entry name" value="SAM/Pointed domain"/>
    <property type="match status" value="2"/>
</dbReference>
<name>A0A669QHC2_PHACC</name>
<dbReference type="FunFam" id="2.30.29.30:FF:000045">
    <property type="entry name" value="Ankyrin repeat and sterile alpha motif domain-containing protein 1B"/>
    <property type="match status" value="1"/>
</dbReference>
<dbReference type="SUPFAM" id="SSF50729">
    <property type="entry name" value="PH domain-like"/>
    <property type="match status" value="1"/>
</dbReference>
<dbReference type="PROSITE" id="PS50297">
    <property type="entry name" value="ANK_REP_REGION"/>
    <property type="match status" value="5"/>
</dbReference>
<dbReference type="InterPro" id="IPR041882">
    <property type="entry name" value="SAM_ANKS1_repeat2"/>
</dbReference>